<evidence type="ECO:0000313" key="2">
    <source>
        <dbReference type="EMBL" id="AKU94308.1"/>
    </source>
</evidence>
<feature type="compositionally biased region" description="Low complexity" evidence="1">
    <location>
        <begin position="46"/>
        <end position="55"/>
    </location>
</feature>
<evidence type="ECO:0000256" key="1">
    <source>
        <dbReference type="SAM" id="MobiDB-lite"/>
    </source>
</evidence>
<proteinExistence type="predicted"/>
<keyword evidence="3" id="KW-1185">Reference proteome</keyword>
<name>A0A0K1PLA2_9BACT</name>
<feature type="region of interest" description="Disordered" evidence="1">
    <location>
        <begin position="46"/>
        <end position="72"/>
    </location>
</feature>
<dbReference type="InterPro" id="IPR011990">
    <property type="entry name" value="TPR-like_helical_dom_sf"/>
</dbReference>
<reference evidence="2 3" key="1">
    <citation type="submission" date="2015-08" db="EMBL/GenBank/DDBJ databases">
        <authorList>
            <person name="Babu N.S."/>
            <person name="Beckwith C.J."/>
            <person name="Beseler K.G."/>
            <person name="Brison A."/>
            <person name="Carone J.V."/>
            <person name="Caskin T.P."/>
            <person name="Diamond M."/>
            <person name="Durham M.E."/>
            <person name="Foxe J.M."/>
            <person name="Go M."/>
            <person name="Henderson B.A."/>
            <person name="Jones I.B."/>
            <person name="McGettigan J.A."/>
            <person name="Micheletti S.J."/>
            <person name="Nasrallah M.E."/>
            <person name="Ortiz D."/>
            <person name="Piller C.R."/>
            <person name="Privatt S.R."/>
            <person name="Schneider S.L."/>
            <person name="Sharp S."/>
            <person name="Smith T.C."/>
            <person name="Stanton J.D."/>
            <person name="Ullery H.E."/>
            <person name="Wilson R.J."/>
            <person name="Serrano M.G."/>
            <person name="Buck G."/>
            <person name="Lee V."/>
            <person name="Wang Y."/>
            <person name="Carvalho R."/>
            <person name="Voegtly L."/>
            <person name="Shi R."/>
            <person name="Duckworth R."/>
            <person name="Johnson A."/>
            <person name="Loviza R."/>
            <person name="Walstead R."/>
            <person name="Shah Z."/>
            <person name="Kiflezghi M."/>
            <person name="Wade K."/>
            <person name="Ball S.L."/>
            <person name="Bradley K.W."/>
            <person name="Asai D.J."/>
            <person name="Bowman C.A."/>
            <person name="Russell D.A."/>
            <person name="Pope W.H."/>
            <person name="Jacobs-Sera D."/>
            <person name="Hendrix R.W."/>
            <person name="Hatfull G.F."/>
        </authorList>
    </citation>
    <scope>NUCLEOTIDE SEQUENCE [LARGE SCALE GENOMIC DNA]</scope>
    <source>
        <strain evidence="2 3">DSM 27648</strain>
    </source>
</reference>
<dbReference type="KEGG" id="llu:AKJ09_00972"/>
<protein>
    <submittedName>
        <fullName evidence="2">Uncharacterized protein</fullName>
    </submittedName>
</protein>
<dbReference type="Proteomes" id="UP000064967">
    <property type="component" value="Chromosome"/>
</dbReference>
<feature type="compositionally biased region" description="Low complexity" evidence="1">
    <location>
        <begin position="112"/>
        <end position="124"/>
    </location>
</feature>
<dbReference type="Gene3D" id="1.25.40.10">
    <property type="entry name" value="Tetratricopeptide repeat domain"/>
    <property type="match status" value="1"/>
</dbReference>
<accession>A0A0K1PLA2</accession>
<dbReference type="PATRIC" id="fig|1391654.3.peg.987"/>
<evidence type="ECO:0000313" key="3">
    <source>
        <dbReference type="Proteomes" id="UP000064967"/>
    </source>
</evidence>
<dbReference type="EMBL" id="CP012333">
    <property type="protein sequence ID" value="AKU94308.1"/>
    <property type="molecule type" value="Genomic_DNA"/>
</dbReference>
<dbReference type="STRING" id="1391654.AKJ09_00972"/>
<feature type="region of interest" description="Disordered" evidence="1">
    <location>
        <begin position="104"/>
        <end position="131"/>
    </location>
</feature>
<sequence length="276" mass="28838">MNDDATNDRRVLLRRALVKAGREERVSSELRSRLLATAAVSAATTVSTSSAAEVARPSDSLAPPPSSRSSTAIRVSGTAPAWKTAGVLFAIGAVAVSAMTVTRTESTPLTPPQATATPVPEAPADAPPAAAPSAEVPAEVTTLTVDQLRSVSSGAPSIKKVDAAKVAAPALDEQTTARPASTARLTEEMQRLAEIRSAANGARPGEALRRLEEYRTDFPNGMHAEEAEVLRIESLSRLGRTSAAAALARKFLNERPNSPYVGRIRATLATLPNSDD</sequence>
<dbReference type="AlphaFoldDB" id="A0A0K1PLA2"/>
<gene>
    <name evidence="2" type="ORF">AKJ09_00972</name>
</gene>
<dbReference type="RefSeq" id="WP_146645924.1">
    <property type="nucleotide sequence ID" value="NZ_CP012333.1"/>
</dbReference>
<organism evidence="2 3">
    <name type="scientific">Labilithrix luteola</name>
    <dbReference type="NCBI Taxonomy" id="1391654"/>
    <lineage>
        <taxon>Bacteria</taxon>
        <taxon>Pseudomonadati</taxon>
        <taxon>Myxococcota</taxon>
        <taxon>Polyangia</taxon>
        <taxon>Polyangiales</taxon>
        <taxon>Labilitrichaceae</taxon>
        <taxon>Labilithrix</taxon>
    </lineage>
</organism>